<feature type="transmembrane region" description="Helical" evidence="1">
    <location>
        <begin position="42"/>
        <end position="62"/>
    </location>
</feature>
<dbReference type="EMBL" id="BJNB01000001">
    <property type="protein sequence ID" value="GEB96686.1"/>
    <property type="molecule type" value="Genomic_DNA"/>
</dbReference>
<feature type="transmembrane region" description="Helical" evidence="1">
    <location>
        <begin position="101"/>
        <end position="124"/>
    </location>
</feature>
<evidence type="ECO:0000313" key="4">
    <source>
        <dbReference type="Proteomes" id="UP000185479"/>
    </source>
</evidence>
<keyword evidence="1" id="KW-0472">Membrane</keyword>
<proteinExistence type="predicted"/>
<evidence type="ECO:0000313" key="2">
    <source>
        <dbReference type="EMBL" id="APT86564.1"/>
    </source>
</evidence>
<accession>A0A1L7CL28</accession>
<evidence type="ECO:0000256" key="1">
    <source>
        <dbReference type="SAM" id="Phobius"/>
    </source>
</evidence>
<keyword evidence="4" id="KW-1185">Reference proteome</keyword>
<keyword evidence="1" id="KW-1133">Transmembrane helix</keyword>
<evidence type="ECO:0000313" key="3">
    <source>
        <dbReference type="EMBL" id="GEB96686.1"/>
    </source>
</evidence>
<organism evidence="2 4">
    <name type="scientific">Corynebacterium flavescens</name>
    <dbReference type="NCBI Taxonomy" id="28028"/>
    <lineage>
        <taxon>Bacteria</taxon>
        <taxon>Bacillati</taxon>
        <taxon>Actinomycetota</taxon>
        <taxon>Actinomycetes</taxon>
        <taxon>Mycobacteriales</taxon>
        <taxon>Corynebacteriaceae</taxon>
        <taxon>Corynebacterium</taxon>
    </lineage>
</organism>
<reference evidence="2 4" key="1">
    <citation type="submission" date="2014-08" db="EMBL/GenBank/DDBJ databases">
        <title>Complete genome sequence of Corynebacterium flavescens OJ8(T)(=DSM 20296(T)), isolated from cheese.</title>
        <authorList>
            <person name="Ruckert C."/>
            <person name="Albersmeier A."/>
            <person name="Winkler A."/>
            <person name="Kalinowski J."/>
        </authorList>
    </citation>
    <scope>NUCLEOTIDE SEQUENCE [LARGE SCALE GENOMIC DNA]</scope>
    <source>
        <strain evidence="2 4">OJ8</strain>
    </source>
</reference>
<evidence type="ECO:0000313" key="5">
    <source>
        <dbReference type="Proteomes" id="UP000315353"/>
    </source>
</evidence>
<dbReference type="EMBL" id="CP009246">
    <property type="protein sequence ID" value="APT86564.1"/>
    <property type="molecule type" value="Genomic_DNA"/>
</dbReference>
<feature type="transmembrane region" description="Helical" evidence="1">
    <location>
        <begin position="74"/>
        <end position="95"/>
    </location>
</feature>
<keyword evidence="1" id="KW-0812">Transmembrane</keyword>
<dbReference type="STRING" id="28028.CFLV_04775"/>
<feature type="transmembrane region" description="Helical" evidence="1">
    <location>
        <begin position="12"/>
        <end position="36"/>
    </location>
</feature>
<reference evidence="3 5" key="2">
    <citation type="submission" date="2019-06" db="EMBL/GenBank/DDBJ databases">
        <title>Whole genome shotgun sequence of Corynebacterium flavescens NBRC 14136.</title>
        <authorList>
            <person name="Hosoyama A."/>
            <person name="Uohara A."/>
            <person name="Ohji S."/>
            <person name="Ichikawa N."/>
        </authorList>
    </citation>
    <scope>NUCLEOTIDE SEQUENCE [LARGE SCALE GENOMIC DNA]</scope>
    <source>
        <strain evidence="3 5">NBRC 14136</strain>
    </source>
</reference>
<dbReference type="Proteomes" id="UP000185479">
    <property type="component" value="Chromosome"/>
</dbReference>
<dbReference type="AlphaFoldDB" id="A0A1L7CL28"/>
<protein>
    <submittedName>
        <fullName evidence="2">Membrane protein</fullName>
    </submittedName>
</protein>
<gene>
    <name evidence="3" type="ORF">CFL01nite_01810</name>
    <name evidence="2" type="ORF">CFLV_04775</name>
</gene>
<dbReference type="KEGG" id="cfc:CFLV_04775"/>
<dbReference type="Proteomes" id="UP000315353">
    <property type="component" value="Unassembled WGS sequence"/>
</dbReference>
<name>A0A1L7CL28_CORFL</name>
<sequence>MLVRKDFDRAEVVTGILWLCIGALLSLFLEAIYLTARIPLPGGASVIFPVTILIAFWFNSVLTRTAKLWSDSAYIVALPLVAWIAGYGVFLLLAATSGDQVLATSVRSLLLLFAGIVGGVWPFFRQK</sequence>